<dbReference type="InterPro" id="IPR002172">
    <property type="entry name" value="LDrepeatLR_classA_rpt"/>
</dbReference>
<feature type="region of interest" description="Disordered" evidence="8">
    <location>
        <begin position="370"/>
        <end position="391"/>
    </location>
</feature>
<dbReference type="InterPro" id="IPR036179">
    <property type="entry name" value="Ig-like_dom_sf"/>
</dbReference>
<dbReference type="CDD" id="cd00096">
    <property type="entry name" value="Ig"/>
    <property type="match status" value="1"/>
</dbReference>
<feature type="transmembrane region" description="Helical" evidence="9">
    <location>
        <begin position="279"/>
        <end position="301"/>
    </location>
</feature>
<comment type="subcellular location">
    <subcellularLocation>
        <location evidence="1">Membrane</location>
        <topology evidence="1">Single-pass membrane protein</topology>
    </subcellularLocation>
</comment>
<keyword evidence="4 9" id="KW-1133">Transmembrane helix</keyword>
<evidence type="ECO:0000256" key="7">
    <source>
        <dbReference type="PROSITE-ProRule" id="PRU00124"/>
    </source>
</evidence>
<dbReference type="GO" id="GO:0005886">
    <property type="term" value="C:plasma membrane"/>
    <property type="evidence" value="ECO:0007669"/>
    <property type="project" value="TreeGrafter"/>
</dbReference>
<dbReference type="InterPro" id="IPR003599">
    <property type="entry name" value="Ig_sub"/>
</dbReference>
<reference evidence="12" key="1">
    <citation type="submission" date="2025-08" db="UniProtKB">
        <authorList>
            <consortium name="RefSeq"/>
        </authorList>
    </citation>
    <scope>IDENTIFICATION</scope>
    <source>
        <tissue evidence="12">Total insect</tissue>
    </source>
</reference>
<keyword evidence="6" id="KW-1015">Disulfide bond</keyword>
<evidence type="ECO:0000256" key="3">
    <source>
        <dbReference type="ARBA" id="ARBA00022737"/>
    </source>
</evidence>
<keyword evidence="5 9" id="KW-0472">Membrane</keyword>
<feature type="region of interest" description="Disordered" evidence="8">
    <location>
        <begin position="529"/>
        <end position="562"/>
    </location>
</feature>
<dbReference type="SUPFAM" id="SSF57424">
    <property type="entry name" value="LDL receptor-like module"/>
    <property type="match status" value="1"/>
</dbReference>
<keyword evidence="11" id="KW-1185">Reference proteome</keyword>
<dbReference type="RefSeq" id="XP_034247574.1">
    <property type="nucleotide sequence ID" value="XM_034391683.1"/>
</dbReference>
<dbReference type="PANTHER" id="PTHR24270:SF60">
    <property type="entry name" value="CUB AND LDLA DOMAIN, ISOFORM A-RELATED"/>
    <property type="match status" value="1"/>
</dbReference>
<dbReference type="Gene3D" id="2.60.40.10">
    <property type="entry name" value="Immunoglobulins"/>
    <property type="match status" value="1"/>
</dbReference>
<feature type="domain" description="Ig-like" evidence="10">
    <location>
        <begin position="50"/>
        <end position="150"/>
    </location>
</feature>
<evidence type="ECO:0000256" key="5">
    <source>
        <dbReference type="ARBA" id="ARBA00023136"/>
    </source>
</evidence>
<feature type="compositionally biased region" description="Basic and acidic residues" evidence="8">
    <location>
        <begin position="547"/>
        <end position="562"/>
    </location>
</feature>
<feature type="compositionally biased region" description="Pro residues" evidence="8">
    <location>
        <begin position="427"/>
        <end position="436"/>
    </location>
</feature>
<evidence type="ECO:0000259" key="10">
    <source>
        <dbReference type="PROSITE" id="PS50835"/>
    </source>
</evidence>
<dbReference type="Pfam" id="PF00057">
    <property type="entry name" value="Ldl_recept_a"/>
    <property type="match status" value="1"/>
</dbReference>
<dbReference type="SUPFAM" id="SSF48726">
    <property type="entry name" value="Immunoglobulin"/>
    <property type="match status" value="1"/>
</dbReference>
<keyword evidence="2 9" id="KW-0812">Transmembrane</keyword>
<proteinExistence type="predicted"/>
<evidence type="ECO:0000256" key="1">
    <source>
        <dbReference type="ARBA" id="ARBA00004167"/>
    </source>
</evidence>
<dbReference type="CDD" id="cd00112">
    <property type="entry name" value="LDLa"/>
    <property type="match status" value="1"/>
</dbReference>
<dbReference type="AlphaFoldDB" id="A0A6P8ZRG7"/>
<dbReference type="Gene3D" id="4.10.400.10">
    <property type="entry name" value="Low-density Lipoprotein Receptor"/>
    <property type="match status" value="1"/>
</dbReference>
<dbReference type="InterPro" id="IPR013783">
    <property type="entry name" value="Ig-like_fold"/>
</dbReference>
<organism evidence="12">
    <name type="scientific">Thrips palmi</name>
    <name type="common">Melon thrips</name>
    <dbReference type="NCBI Taxonomy" id="161013"/>
    <lineage>
        <taxon>Eukaryota</taxon>
        <taxon>Metazoa</taxon>
        <taxon>Ecdysozoa</taxon>
        <taxon>Arthropoda</taxon>
        <taxon>Hexapoda</taxon>
        <taxon>Insecta</taxon>
        <taxon>Pterygota</taxon>
        <taxon>Neoptera</taxon>
        <taxon>Paraneoptera</taxon>
        <taxon>Thysanoptera</taxon>
        <taxon>Terebrantia</taxon>
        <taxon>Thripoidea</taxon>
        <taxon>Thripidae</taxon>
        <taxon>Thrips</taxon>
    </lineage>
</organism>
<name>A0A6P8ZRG7_THRPL</name>
<feature type="compositionally biased region" description="Polar residues" evidence="8">
    <location>
        <begin position="449"/>
        <end position="460"/>
    </location>
</feature>
<evidence type="ECO:0000256" key="4">
    <source>
        <dbReference type="ARBA" id="ARBA00022989"/>
    </source>
</evidence>
<dbReference type="PROSITE" id="PS50068">
    <property type="entry name" value="LDLRA_2"/>
    <property type="match status" value="1"/>
</dbReference>
<accession>A0A6P8ZRG7</accession>
<dbReference type="InterPro" id="IPR050685">
    <property type="entry name" value="LDLR"/>
</dbReference>
<keyword evidence="3" id="KW-0677">Repeat</keyword>
<protein>
    <submittedName>
        <fullName evidence="12">Uncharacterized protein LOC117649185</fullName>
    </submittedName>
</protein>
<dbReference type="OrthoDB" id="2019384at2759"/>
<dbReference type="GeneID" id="117649185"/>
<comment type="caution">
    <text evidence="7">Lacks conserved residue(s) required for the propagation of feature annotation.</text>
</comment>
<dbReference type="GO" id="GO:0016192">
    <property type="term" value="P:vesicle-mediated transport"/>
    <property type="evidence" value="ECO:0007669"/>
    <property type="project" value="UniProtKB-ARBA"/>
</dbReference>
<dbReference type="Proteomes" id="UP000515158">
    <property type="component" value="Unplaced"/>
</dbReference>
<dbReference type="SMART" id="SM00409">
    <property type="entry name" value="IG"/>
    <property type="match status" value="1"/>
</dbReference>
<evidence type="ECO:0000313" key="12">
    <source>
        <dbReference type="RefSeq" id="XP_034247574.1"/>
    </source>
</evidence>
<evidence type="ECO:0000313" key="11">
    <source>
        <dbReference type="Proteomes" id="UP000515158"/>
    </source>
</evidence>
<dbReference type="KEGG" id="tpal:117649185"/>
<evidence type="ECO:0000256" key="6">
    <source>
        <dbReference type="ARBA" id="ARBA00023157"/>
    </source>
</evidence>
<dbReference type="PROSITE" id="PS50835">
    <property type="entry name" value="IG_LIKE"/>
    <property type="match status" value="1"/>
</dbReference>
<evidence type="ECO:0000256" key="8">
    <source>
        <dbReference type="SAM" id="MobiDB-lite"/>
    </source>
</evidence>
<evidence type="ECO:0000256" key="2">
    <source>
        <dbReference type="ARBA" id="ARBA00022692"/>
    </source>
</evidence>
<dbReference type="SMART" id="SM00192">
    <property type="entry name" value="LDLa"/>
    <property type="match status" value="1"/>
</dbReference>
<sequence>MIRDQIYRNEHYRTLKYVSKIMAIIFLLWFAITFLARVRGADERFNSLSPQLEILPEVRNNENLLHKRVTDSLNLTCRIIWRPNGLKSLPKFNLSWMLPTNENVQISSAAYNSKSLYITHLLETHSGEYKCEAREITKGSSGDILQTSVQVFVLKNCSQKMFECPSKPASPSHCIFKRYVCDGKPDCANGEDESAHLANCDPINPCKDKLLCEDGRCIPHSWCCPNSKPDCNATYPYKECCKRTNDSLFAFDHISNIKGLIDETEPPSLNQMGFLQTTIVTVIGCAMAFMVIVTILVIAICRVHMKRTLMAGATISPGTHDNYGVSRHGRITQQMYDVDLFFGHTRPGLLVTYNINNGVQFVGRPVDPPPYSEVVSTPPREGPPPPYVSHENLSRTVASEDLSRITAVEDDCEDNVAHESDALLSAVPPPPTPVYSPPSTQGARDEPVTMSSCSTQTGNPETRRSMRSLLSTPITVDAGTQVSSLSDGYASSPSVSVERLDRPAISLIAPVLRDTAVGRLRESFIGLRERGKEEPVIGSVSKPSCALERRPSRSGSRDRSET</sequence>
<evidence type="ECO:0000256" key="9">
    <source>
        <dbReference type="SAM" id="Phobius"/>
    </source>
</evidence>
<gene>
    <name evidence="12" type="primary">LOC117649185</name>
</gene>
<dbReference type="InterPro" id="IPR036055">
    <property type="entry name" value="LDL_receptor-like_sf"/>
</dbReference>
<dbReference type="PANTHER" id="PTHR24270">
    <property type="entry name" value="LOW-DENSITY LIPOPROTEIN RECEPTOR-RELATED"/>
    <property type="match status" value="1"/>
</dbReference>
<dbReference type="InterPro" id="IPR007110">
    <property type="entry name" value="Ig-like_dom"/>
</dbReference>
<feature type="region of interest" description="Disordered" evidence="8">
    <location>
        <begin position="423"/>
        <end position="464"/>
    </location>
</feature>
<dbReference type="InParanoid" id="A0A6P8ZRG7"/>